<name>A0ABN8IAX6_9NEOP</name>
<organism evidence="1 2">
    <name type="scientific">Iphiclides podalirius</name>
    <name type="common">scarce swallowtail</name>
    <dbReference type="NCBI Taxonomy" id="110791"/>
    <lineage>
        <taxon>Eukaryota</taxon>
        <taxon>Metazoa</taxon>
        <taxon>Ecdysozoa</taxon>
        <taxon>Arthropoda</taxon>
        <taxon>Hexapoda</taxon>
        <taxon>Insecta</taxon>
        <taxon>Pterygota</taxon>
        <taxon>Neoptera</taxon>
        <taxon>Endopterygota</taxon>
        <taxon>Lepidoptera</taxon>
        <taxon>Glossata</taxon>
        <taxon>Ditrysia</taxon>
        <taxon>Papilionoidea</taxon>
        <taxon>Papilionidae</taxon>
        <taxon>Papilioninae</taxon>
        <taxon>Iphiclides</taxon>
    </lineage>
</organism>
<evidence type="ECO:0000313" key="1">
    <source>
        <dbReference type="EMBL" id="CAH2049838.1"/>
    </source>
</evidence>
<dbReference type="EMBL" id="OW152814">
    <property type="protein sequence ID" value="CAH2049838.1"/>
    <property type="molecule type" value="Genomic_DNA"/>
</dbReference>
<protein>
    <submittedName>
        <fullName evidence="1">Uncharacterized protein</fullName>
    </submittedName>
</protein>
<accession>A0ABN8IAX6</accession>
<evidence type="ECO:0000313" key="2">
    <source>
        <dbReference type="Proteomes" id="UP000837857"/>
    </source>
</evidence>
<gene>
    <name evidence="1" type="ORF">IPOD504_LOCUS7040</name>
</gene>
<sequence>MSPPNKLGEHISSHNSYSEAVQRIVMNRCNNDRSAASARYLERWSPIKRSSSARGAIKTQVSRQCNTTLMESGMRSLARARFSDE</sequence>
<reference evidence="1" key="1">
    <citation type="submission" date="2022-03" db="EMBL/GenBank/DDBJ databases">
        <authorList>
            <person name="Martin H S."/>
        </authorList>
    </citation>
    <scope>NUCLEOTIDE SEQUENCE</scope>
</reference>
<proteinExistence type="predicted"/>
<keyword evidence="2" id="KW-1185">Reference proteome</keyword>
<dbReference type="Proteomes" id="UP000837857">
    <property type="component" value="Chromosome 2"/>
</dbReference>
<feature type="non-terminal residue" evidence="1">
    <location>
        <position position="85"/>
    </location>
</feature>